<dbReference type="PANTHER" id="PTHR35569">
    <property type="entry name" value="CYANAMIDE HYDRATASE DDI2-RELATED"/>
    <property type="match status" value="1"/>
</dbReference>
<gene>
    <name evidence="2" type="ORF">LY89DRAFT_685875</name>
</gene>
<dbReference type="STRING" id="149040.A0A194X751"/>
<name>A0A194X751_MOLSC</name>
<proteinExistence type="predicted"/>
<evidence type="ECO:0000256" key="1">
    <source>
        <dbReference type="SAM" id="SignalP"/>
    </source>
</evidence>
<feature type="chain" id="PRO_5008267917" description="HD domain-containing protein" evidence="1">
    <location>
        <begin position="24"/>
        <end position="267"/>
    </location>
</feature>
<dbReference type="Proteomes" id="UP000070700">
    <property type="component" value="Unassembled WGS sequence"/>
</dbReference>
<keyword evidence="1" id="KW-0732">Signal</keyword>
<dbReference type="SUPFAM" id="SSF109604">
    <property type="entry name" value="HD-domain/PDEase-like"/>
    <property type="match status" value="1"/>
</dbReference>
<feature type="signal peptide" evidence="1">
    <location>
        <begin position="1"/>
        <end position="23"/>
    </location>
</feature>
<accession>A0A194X751</accession>
<dbReference type="Gene3D" id="1.10.3210.10">
    <property type="entry name" value="Hypothetical protein af1432"/>
    <property type="match status" value="1"/>
</dbReference>
<dbReference type="EMBL" id="KQ947417">
    <property type="protein sequence ID" value="KUJ15998.1"/>
    <property type="molecule type" value="Genomic_DNA"/>
</dbReference>
<protein>
    <recommendedName>
        <fullName evidence="4">HD domain-containing protein</fullName>
    </recommendedName>
</protein>
<dbReference type="InParanoid" id="A0A194X751"/>
<dbReference type="OrthoDB" id="2378324at2759"/>
<dbReference type="AlphaFoldDB" id="A0A194X751"/>
<reference evidence="2 3" key="1">
    <citation type="submission" date="2015-10" db="EMBL/GenBank/DDBJ databases">
        <title>Full genome of DAOMC 229536 Phialocephala scopiformis, a fungal endophyte of spruce producing the potent anti-insectan compound rugulosin.</title>
        <authorList>
            <consortium name="DOE Joint Genome Institute"/>
            <person name="Walker A.K."/>
            <person name="Frasz S.L."/>
            <person name="Seifert K.A."/>
            <person name="Miller J.D."/>
            <person name="Mondo S.J."/>
            <person name="Labutti K."/>
            <person name="Lipzen A."/>
            <person name="Dockter R."/>
            <person name="Kennedy M."/>
            <person name="Grigoriev I.V."/>
            <person name="Spatafora J.W."/>
        </authorList>
    </citation>
    <scope>NUCLEOTIDE SEQUENCE [LARGE SCALE GENOMIC DNA]</scope>
    <source>
        <strain evidence="2 3">CBS 120377</strain>
    </source>
</reference>
<dbReference type="RefSeq" id="XP_018070353.1">
    <property type="nucleotide sequence ID" value="XM_018215161.1"/>
</dbReference>
<organism evidence="2 3">
    <name type="scientific">Mollisia scopiformis</name>
    <name type="common">Conifer needle endophyte fungus</name>
    <name type="synonym">Phialocephala scopiformis</name>
    <dbReference type="NCBI Taxonomy" id="149040"/>
    <lineage>
        <taxon>Eukaryota</taxon>
        <taxon>Fungi</taxon>
        <taxon>Dikarya</taxon>
        <taxon>Ascomycota</taxon>
        <taxon>Pezizomycotina</taxon>
        <taxon>Leotiomycetes</taxon>
        <taxon>Helotiales</taxon>
        <taxon>Mollisiaceae</taxon>
        <taxon>Mollisia</taxon>
    </lineage>
</organism>
<evidence type="ECO:0000313" key="3">
    <source>
        <dbReference type="Proteomes" id="UP000070700"/>
    </source>
</evidence>
<sequence length="267" mass="29460">MHFLNRLWAGALVVLLGSSYSNASPGPIQLLGRDHSQTRVIAGVTIPDTPVVRAAQAYARAHADDMTYNHVMRSWLFGAIIISRSKDSVAIDPEVHAVAALLHDLGWDNTGELVSPDKRFEVDGALAAWNFIESSVHNGTIHSHDWDDDRKWLVWDAIALHTTPTIFAYKQPLVFLTAAGINADFHGPESDLSGLITWNDYYQVKAAFPRLDLASGVSKIICGFARNKPATTYDNFMMQFGIRYVANYSQNSVGHLGIDEVENALPN</sequence>
<dbReference type="PANTHER" id="PTHR35569:SF1">
    <property type="entry name" value="CYANAMIDE HYDRATASE DDI2-RELATED"/>
    <property type="match status" value="1"/>
</dbReference>
<dbReference type="GeneID" id="28824887"/>
<dbReference type="KEGG" id="psco:LY89DRAFT_685875"/>
<evidence type="ECO:0008006" key="4">
    <source>
        <dbReference type="Google" id="ProtNLM"/>
    </source>
</evidence>
<keyword evidence="3" id="KW-1185">Reference proteome</keyword>
<evidence type="ECO:0000313" key="2">
    <source>
        <dbReference type="EMBL" id="KUJ15998.1"/>
    </source>
</evidence>